<comment type="caution">
    <text evidence="1">The sequence shown here is derived from an EMBL/GenBank/DDBJ whole genome shotgun (WGS) entry which is preliminary data.</text>
</comment>
<organism evidence="1 2">
    <name type="scientific">Gemmata algarum</name>
    <dbReference type="NCBI Taxonomy" id="2975278"/>
    <lineage>
        <taxon>Bacteria</taxon>
        <taxon>Pseudomonadati</taxon>
        <taxon>Planctomycetota</taxon>
        <taxon>Planctomycetia</taxon>
        <taxon>Gemmatales</taxon>
        <taxon>Gemmataceae</taxon>
        <taxon>Gemmata</taxon>
    </lineage>
</organism>
<accession>A0ABU5ETH0</accession>
<evidence type="ECO:0000313" key="2">
    <source>
        <dbReference type="Proteomes" id="UP001272242"/>
    </source>
</evidence>
<protein>
    <submittedName>
        <fullName evidence="1">Uncharacterized protein</fullName>
    </submittedName>
</protein>
<evidence type="ECO:0000313" key="1">
    <source>
        <dbReference type="EMBL" id="MDY3558549.1"/>
    </source>
</evidence>
<gene>
    <name evidence="1" type="ORF">R5W23_005669</name>
</gene>
<dbReference type="Proteomes" id="UP001272242">
    <property type="component" value="Unassembled WGS sequence"/>
</dbReference>
<reference evidence="2" key="1">
    <citation type="journal article" date="2023" name="Mar. Drugs">
        <title>Gemmata algarum, a Novel Planctomycete Isolated from an Algal Mat, Displays Antimicrobial Activity.</title>
        <authorList>
            <person name="Kumar G."/>
            <person name="Kallscheuer N."/>
            <person name="Kashif M."/>
            <person name="Ahamad S."/>
            <person name="Jagadeeshwari U."/>
            <person name="Pannikurungottu S."/>
            <person name="Haufschild T."/>
            <person name="Kabuu M."/>
            <person name="Sasikala C."/>
            <person name="Jogler C."/>
            <person name="Ramana C."/>
        </authorList>
    </citation>
    <scope>NUCLEOTIDE SEQUENCE [LARGE SCALE GENOMIC DNA]</scope>
    <source>
        <strain evidence="2">JC673</strain>
    </source>
</reference>
<dbReference type="RefSeq" id="WP_261187682.1">
    <property type="nucleotide sequence ID" value="NZ_JAXBLV010000034.1"/>
</dbReference>
<proteinExistence type="predicted"/>
<keyword evidence="2" id="KW-1185">Reference proteome</keyword>
<dbReference type="EMBL" id="JAXBLV010000034">
    <property type="protein sequence ID" value="MDY3558549.1"/>
    <property type="molecule type" value="Genomic_DNA"/>
</dbReference>
<name>A0ABU5ETH0_9BACT</name>
<sequence length="171" mass="19500">MAARVKVLSVTGGLRVGYGTIWRLGHEYEARLLWEDRFPARRLAIDVKFITGLELQILRCRLHGLAAFDPKVEVYESAFPKTSDPEWEAWYQNIEAEYNRAIDIVHADFLSELRAIEPAQLASLGSAWGAACEGWWHQEWPEHAAWALGEFVRVAQTAGKRRMCVFATHFG</sequence>